<keyword evidence="5 10" id="KW-0732">Signal</keyword>
<dbReference type="SUPFAM" id="SSF54403">
    <property type="entry name" value="Cystatin/monellin"/>
    <property type="match status" value="1"/>
</dbReference>
<dbReference type="GO" id="GO:0006935">
    <property type="term" value="P:chemotaxis"/>
    <property type="evidence" value="ECO:0007669"/>
    <property type="project" value="UniProtKB-KW"/>
</dbReference>
<evidence type="ECO:0000313" key="11">
    <source>
        <dbReference type="EMBL" id="CAG10252.1"/>
    </source>
</evidence>
<reference evidence="11" key="1">
    <citation type="journal article" date="2004" name="Nature">
        <title>Genome duplication in the teleost fish Tetraodon nigroviridis reveals the early vertebrate proto-karyotype.</title>
        <authorList>
            <person name="Jaillon O."/>
            <person name="Aury J.-M."/>
            <person name="Brunet F."/>
            <person name="Petit J.-L."/>
            <person name="Stange-Thomann N."/>
            <person name="Mauceli E."/>
            <person name="Bouneau L."/>
            <person name="Fischer C."/>
            <person name="Ozouf-Costaz C."/>
            <person name="Bernot A."/>
            <person name="Nicaud S."/>
            <person name="Jaffe D."/>
            <person name="Fisher S."/>
            <person name="Lutfalla G."/>
            <person name="Dossat C."/>
            <person name="Segurens B."/>
            <person name="Dasilva C."/>
            <person name="Salanoubat M."/>
            <person name="Levy M."/>
            <person name="Boudet N."/>
            <person name="Castellano S."/>
            <person name="Anthouard V."/>
            <person name="Jubin C."/>
            <person name="Castelli V."/>
            <person name="Katinka M."/>
            <person name="Vacherie B."/>
            <person name="Biemont C."/>
            <person name="Skalli Z."/>
            <person name="Cattolico L."/>
            <person name="Poulain J."/>
            <person name="De Berardinis V."/>
            <person name="Cruaud C."/>
            <person name="Duprat S."/>
            <person name="Brottier P."/>
            <person name="Coutanceau J.-P."/>
            <person name="Gouzy J."/>
            <person name="Parra G."/>
            <person name="Lardier G."/>
            <person name="Chapple C."/>
            <person name="McKernan K.J."/>
            <person name="McEwan P."/>
            <person name="Bosak S."/>
            <person name="Kellis M."/>
            <person name="Volff J.-N."/>
            <person name="Guigo R."/>
            <person name="Zody M.C."/>
            <person name="Mesirov J."/>
            <person name="Lindblad-Toh K."/>
            <person name="Birren B."/>
            <person name="Nusbaum C."/>
            <person name="Kahn D."/>
            <person name="Robinson-Rechavi M."/>
            <person name="Laudet V."/>
            <person name="Schachter V."/>
            <person name="Quetier F."/>
            <person name="Saurin W."/>
            <person name="Scarpelli C."/>
            <person name="Wincker P."/>
            <person name="Lander E.S."/>
            <person name="Weissenbach J."/>
            <person name="Roest Crollius H."/>
        </authorList>
    </citation>
    <scope>NUCLEOTIDE SEQUENCE [LARGE SCALE GENOMIC DNA]</scope>
</reference>
<keyword evidence="4" id="KW-0964">Secreted</keyword>
<dbReference type="GO" id="GO:0030154">
    <property type="term" value="P:cell differentiation"/>
    <property type="evidence" value="ECO:0007669"/>
    <property type="project" value="UniProtKB-KW"/>
</dbReference>
<evidence type="ECO:0000256" key="5">
    <source>
        <dbReference type="ARBA" id="ARBA00022729"/>
    </source>
</evidence>
<feature type="chain" id="PRO_5004242893" description="Retinoic acid receptor responder protein 2" evidence="10">
    <location>
        <begin position="22"/>
        <end position="243"/>
    </location>
</feature>
<organism evidence="11">
    <name type="scientific">Tetraodon nigroviridis</name>
    <name type="common">Spotted green pufferfish</name>
    <name type="synonym">Chelonodon nigroviridis</name>
    <dbReference type="NCBI Taxonomy" id="99883"/>
    <lineage>
        <taxon>Eukaryota</taxon>
        <taxon>Metazoa</taxon>
        <taxon>Chordata</taxon>
        <taxon>Craniata</taxon>
        <taxon>Vertebrata</taxon>
        <taxon>Euteleostomi</taxon>
        <taxon>Actinopterygii</taxon>
        <taxon>Neopterygii</taxon>
        <taxon>Teleostei</taxon>
        <taxon>Neoteleostei</taxon>
        <taxon>Acanthomorphata</taxon>
        <taxon>Eupercaria</taxon>
        <taxon>Tetraodontiformes</taxon>
        <taxon>Tetradontoidea</taxon>
        <taxon>Tetraodontidae</taxon>
        <taxon>Tetraodon</taxon>
    </lineage>
</organism>
<dbReference type="GO" id="GO:0006954">
    <property type="term" value="P:inflammatory response"/>
    <property type="evidence" value="ECO:0007669"/>
    <property type="project" value="UniProtKB-KW"/>
</dbReference>
<evidence type="ECO:0000256" key="9">
    <source>
        <dbReference type="ARBA" id="ARBA00032785"/>
    </source>
</evidence>
<evidence type="ECO:0000256" key="1">
    <source>
        <dbReference type="ARBA" id="ARBA00004613"/>
    </source>
</evidence>
<feature type="signal peptide" evidence="10">
    <location>
        <begin position="1"/>
        <end position="21"/>
    </location>
</feature>
<dbReference type="Gene3D" id="3.10.450.10">
    <property type="match status" value="1"/>
</dbReference>
<dbReference type="PANTHER" id="PTHR15106">
    <property type="entry name" value="RETINOIC ACID RECEPTOR RESPONDER PROTEIN 2"/>
    <property type="match status" value="1"/>
</dbReference>
<sequence length="243" mass="27286">MAARLLLLLCVGAVLCGAGAGDAYAGLSGSYRSSVDLALEQLNSHSVVVHHFRYLRSLEQKTTELDADDAEPKFDERECQDEYSEMHMPEPRWIHSPVPEPTSGDAWVRSSVDLALEQLNSHSVVVHPFSRYPDGAWMHEKQPKAGFGVSYHYHHFYLKPTRCPKGTVEPNPGSCAFRNDRPLMDCVVCYKTIQDVIEASPSPYVHCIQKPRLTQDMRSTRTDHCTKMTYHSGAPTLLAVRTK</sequence>
<reference evidence="11" key="2">
    <citation type="submission" date="2004-02" db="EMBL/GenBank/DDBJ databases">
        <authorList>
            <consortium name="Genoscope"/>
            <consortium name="Whitehead Institute Centre for Genome Research"/>
        </authorList>
    </citation>
    <scope>NUCLEOTIDE SEQUENCE</scope>
</reference>
<comment type="caution">
    <text evidence="11">The sequence shown here is derived from an EMBL/GenBank/DDBJ whole genome shotgun (WGS) entry which is preliminary data.</text>
</comment>
<dbReference type="GO" id="GO:0050994">
    <property type="term" value="P:regulation of lipid catabolic process"/>
    <property type="evidence" value="ECO:0007669"/>
    <property type="project" value="InterPro"/>
</dbReference>
<keyword evidence="7" id="KW-1015">Disulfide bond</keyword>
<name>Q4RMY0_TETNG</name>
<keyword evidence="8" id="KW-0395">Inflammatory response</keyword>
<dbReference type="GO" id="GO:0005102">
    <property type="term" value="F:signaling receptor binding"/>
    <property type="evidence" value="ECO:0007669"/>
    <property type="project" value="InterPro"/>
</dbReference>
<evidence type="ECO:0000256" key="4">
    <source>
        <dbReference type="ARBA" id="ARBA00022525"/>
    </source>
</evidence>
<evidence type="ECO:0000256" key="3">
    <source>
        <dbReference type="ARBA" id="ARBA00022500"/>
    </source>
</evidence>
<dbReference type="KEGG" id="tng:GSTEN00031826G001"/>
<dbReference type="GO" id="GO:0005576">
    <property type="term" value="C:extracellular region"/>
    <property type="evidence" value="ECO:0007669"/>
    <property type="project" value="UniProtKB-SubCell"/>
</dbReference>
<gene>
    <name evidence="11" type="ORF">GSTENG00031826001</name>
</gene>
<keyword evidence="3" id="KW-0145">Chemotaxis</keyword>
<evidence type="ECO:0000256" key="2">
    <source>
        <dbReference type="ARBA" id="ARBA00018808"/>
    </source>
</evidence>
<keyword evidence="6" id="KW-0221">Differentiation</keyword>
<evidence type="ECO:0000256" key="10">
    <source>
        <dbReference type="SAM" id="SignalP"/>
    </source>
</evidence>
<dbReference type="AlphaFoldDB" id="Q4RMY0"/>
<dbReference type="InterPro" id="IPR029562">
    <property type="entry name" value="Chemerin"/>
</dbReference>
<comment type="subcellular location">
    <subcellularLocation>
        <location evidence="1">Secreted</location>
    </subcellularLocation>
</comment>
<evidence type="ECO:0000256" key="7">
    <source>
        <dbReference type="ARBA" id="ARBA00023157"/>
    </source>
</evidence>
<accession>Q4RMY0</accession>
<evidence type="ECO:0000256" key="8">
    <source>
        <dbReference type="ARBA" id="ARBA00023198"/>
    </source>
</evidence>
<dbReference type="InterPro" id="IPR046350">
    <property type="entry name" value="Cystatin_sf"/>
</dbReference>
<protein>
    <recommendedName>
        <fullName evidence="2">Retinoic acid receptor responder protein 2</fullName>
    </recommendedName>
    <alternativeName>
        <fullName evidence="9">Chemerin</fullName>
    </alternativeName>
</protein>
<dbReference type="PANTHER" id="PTHR15106:SF2">
    <property type="entry name" value="RETINOIC ACID RECEPTOR RESPONDER PROTEIN 2"/>
    <property type="match status" value="1"/>
</dbReference>
<dbReference type="EMBL" id="CAAE01015017">
    <property type="protein sequence ID" value="CAG10252.1"/>
    <property type="molecule type" value="Genomic_DNA"/>
</dbReference>
<evidence type="ECO:0000256" key="6">
    <source>
        <dbReference type="ARBA" id="ARBA00022782"/>
    </source>
</evidence>
<proteinExistence type="predicted"/>
<dbReference type="OrthoDB" id="8547623at2759"/>